<feature type="chain" id="PRO_5042173474" evidence="1">
    <location>
        <begin position="21"/>
        <end position="123"/>
    </location>
</feature>
<keyword evidence="1" id="KW-0732">Signal</keyword>
<keyword evidence="3" id="KW-1185">Reference proteome</keyword>
<gene>
    <name evidence="2" type="ORF">KIN20_025983</name>
</gene>
<dbReference type="EMBL" id="JAHQIW010005314">
    <property type="protein sequence ID" value="KAJ1365604.1"/>
    <property type="molecule type" value="Genomic_DNA"/>
</dbReference>
<dbReference type="PROSITE" id="PS51257">
    <property type="entry name" value="PROKAR_LIPOPROTEIN"/>
    <property type="match status" value="1"/>
</dbReference>
<evidence type="ECO:0000313" key="2">
    <source>
        <dbReference type="EMBL" id="KAJ1365604.1"/>
    </source>
</evidence>
<organism evidence="2 3">
    <name type="scientific">Parelaphostrongylus tenuis</name>
    <name type="common">Meningeal worm</name>
    <dbReference type="NCBI Taxonomy" id="148309"/>
    <lineage>
        <taxon>Eukaryota</taxon>
        <taxon>Metazoa</taxon>
        <taxon>Ecdysozoa</taxon>
        <taxon>Nematoda</taxon>
        <taxon>Chromadorea</taxon>
        <taxon>Rhabditida</taxon>
        <taxon>Rhabditina</taxon>
        <taxon>Rhabditomorpha</taxon>
        <taxon>Strongyloidea</taxon>
        <taxon>Metastrongylidae</taxon>
        <taxon>Parelaphostrongylus</taxon>
    </lineage>
</organism>
<dbReference type="Proteomes" id="UP001196413">
    <property type="component" value="Unassembled WGS sequence"/>
</dbReference>
<reference evidence="2" key="1">
    <citation type="submission" date="2021-06" db="EMBL/GenBank/DDBJ databases">
        <title>Parelaphostrongylus tenuis whole genome reference sequence.</title>
        <authorList>
            <person name="Garwood T.J."/>
            <person name="Larsen P.A."/>
            <person name="Fountain-Jones N.M."/>
            <person name="Garbe J.R."/>
            <person name="Macchietto M.G."/>
            <person name="Kania S.A."/>
            <person name="Gerhold R.W."/>
            <person name="Richards J.E."/>
            <person name="Wolf T.M."/>
        </authorList>
    </citation>
    <scope>NUCLEOTIDE SEQUENCE</scope>
    <source>
        <strain evidence="2">MNPRO001-30</strain>
        <tissue evidence="2">Meninges</tissue>
    </source>
</reference>
<protein>
    <submittedName>
        <fullName evidence="2">Uncharacterized protein</fullName>
    </submittedName>
</protein>
<feature type="signal peptide" evidence="1">
    <location>
        <begin position="1"/>
        <end position="20"/>
    </location>
</feature>
<name>A0AAD5QX91_PARTN</name>
<comment type="caution">
    <text evidence="2">The sequence shown here is derived from an EMBL/GenBank/DDBJ whole genome shotgun (WGS) entry which is preliminary data.</text>
</comment>
<sequence>MAKLPTFLITYLVAIAVVLGCGITPQVAVPAADKELPHCIVFGNTVTALCIEKRQQMCNIGTNMKIASIDPKHMSISGSFTTTNMIMANWSRSMWHSVVNRVVRMLASGPFASQFSSAFATVG</sequence>
<accession>A0AAD5QX91</accession>
<proteinExistence type="predicted"/>
<evidence type="ECO:0000313" key="3">
    <source>
        <dbReference type="Proteomes" id="UP001196413"/>
    </source>
</evidence>
<evidence type="ECO:0000256" key="1">
    <source>
        <dbReference type="SAM" id="SignalP"/>
    </source>
</evidence>
<dbReference type="AlphaFoldDB" id="A0AAD5QX91"/>